<accession>A0AAV5ABD9</accession>
<proteinExistence type="predicted"/>
<sequence length="93" mass="9897">MSEQKRRNAIRDGYATLNNILAPAGAPIGSGLPTRGRPKGSGSRAKTAGAKGKSGVLFRAVEYCKWLEEGCEALRREVERIELAAGIDGNVNL</sequence>
<protein>
    <recommendedName>
        <fullName evidence="4">BHLH domain-containing protein</fullName>
    </recommendedName>
</protein>
<dbReference type="InterPro" id="IPR036638">
    <property type="entry name" value="HLH_DNA-bd_sf"/>
</dbReference>
<evidence type="ECO:0000313" key="2">
    <source>
        <dbReference type="EMBL" id="GJJ09943.1"/>
    </source>
</evidence>
<dbReference type="SUPFAM" id="SSF47459">
    <property type="entry name" value="HLH, helix-loop-helix DNA-binding domain"/>
    <property type="match status" value="1"/>
</dbReference>
<dbReference type="EMBL" id="BPWL01000004">
    <property type="protein sequence ID" value="GJJ09943.1"/>
    <property type="molecule type" value="Genomic_DNA"/>
</dbReference>
<feature type="region of interest" description="Disordered" evidence="1">
    <location>
        <begin position="24"/>
        <end position="49"/>
    </location>
</feature>
<evidence type="ECO:0008006" key="4">
    <source>
        <dbReference type="Google" id="ProtNLM"/>
    </source>
</evidence>
<keyword evidence="3" id="KW-1185">Reference proteome</keyword>
<gene>
    <name evidence="2" type="ORF">Clacol_004167</name>
</gene>
<reference evidence="2" key="1">
    <citation type="submission" date="2021-10" db="EMBL/GenBank/DDBJ databases">
        <title>De novo Genome Assembly of Clathrus columnatus (Basidiomycota, Fungi) Using Illumina and Nanopore Sequence Data.</title>
        <authorList>
            <person name="Ogiso-Tanaka E."/>
            <person name="Itagaki H."/>
            <person name="Hosoya T."/>
            <person name="Hosaka K."/>
        </authorList>
    </citation>
    <scope>NUCLEOTIDE SEQUENCE</scope>
    <source>
        <strain evidence="2">MO-923</strain>
    </source>
</reference>
<dbReference type="Gene3D" id="4.10.280.10">
    <property type="entry name" value="Helix-loop-helix DNA-binding domain"/>
    <property type="match status" value="1"/>
</dbReference>
<dbReference type="GO" id="GO:0046983">
    <property type="term" value="F:protein dimerization activity"/>
    <property type="evidence" value="ECO:0007669"/>
    <property type="project" value="InterPro"/>
</dbReference>
<name>A0AAV5ABD9_9AGAM</name>
<dbReference type="Proteomes" id="UP001050691">
    <property type="component" value="Unassembled WGS sequence"/>
</dbReference>
<evidence type="ECO:0000256" key="1">
    <source>
        <dbReference type="SAM" id="MobiDB-lite"/>
    </source>
</evidence>
<organism evidence="2 3">
    <name type="scientific">Clathrus columnatus</name>
    <dbReference type="NCBI Taxonomy" id="1419009"/>
    <lineage>
        <taxon>Eukaryota</taxon>
        <taxon>Fungi</taxon>
        <taxon>Dikarya</taxon>
        <taxon>Basidiomycota</taxon>
        <taxon>Agaricomycotina</taxon>
        <taxon>Agaricomycetes</taxon>
        <taxon>Phallomycetidae</taxon>
        <taxon>Phallales</taxon>
        <taxon>Clathraceae</taxon>
        <taxon>Clathrus</taxon>
    </lineage>
</organism>
<dbReference type="AlphaFoldDB" id="A0AAV5ABD9"/>
<evidence type="ECO:0000313" key="3">
    <source>
        <dbReference type="Proteomes" id="UP001050691"/>
    </source>
</evidence>
<comment type="caution">
    <text evidence="2">The sequence shown here is derived from an EMBL/GenBank/DDBJ whole genome shotgun (WGS) entry which is preliminary data.</text>
</comment>